<dbReference type="PROSITE" id="PS50851">
    <property type="entry name" value="CHEW"/>
    <property type="match status" value="1"/>
</dbReference>
<gene>
    <name evidence="3" type="ORF">CWE15_06530</name>
</gene>
<evidence type="ECO:0000313" key="4">
    <source>
        <dbReference type="Proteomes" id="UP000286976"/>
    </source>
</evidence>
<evidence type="ECO:0000256" key="1">
    <source>
        <dbReference type="SAM" id="MobiDB-lite"/>
    </source>
</evidence>
<dbReference type="EMBL" id="PIPQ01000002">
    <property type="protein sequence ID" value="RUO43053.1"/>
    <property type="molecule type" value="Genomic_DNA"/>
</dbReference>
<comment type="caution">
    <text evidence="3">The sequence shown here is derived from an EMBL/GenBank/DDBJ whole genome shotgun (WGS) entry which is preliminary data.</text>
</comment>
<feature type="region of interest" description="Disordered" evidence="1">
    <location>
        <begin position="1"/>
        <end position="58"/>
    </location>
</feature>
<dbReference type="InterPro" id="IPR014506">
    <property type="entry name" value="UCP020479_CheW"/>
</dbReference>
<evidence type="ECO:0000313" key="3">
    <source>
        <dbReference type="EMBL" id="RUO43053.1"/>
    </source>
</evidence>
<dbReference type="GO" id="GO:0007165">
    <property type="term" value="P:signal transduction"/>
    <property type="evidence" value="ECO:0007669"/>
    <property type="project" value="InterPro"/>
</dbReference>
<evidence type="ECO:0000259" key="2">
    <source>
        <dbReference type="PROSITE" id="PS50851"/>
    </source>
</evidence>
<keyword evidence="4" id="KW-1185">Reference proteome</keyword>
<dbReference type="Proteomes" id="UP000286976">
    <property type="component" value="Unassembled WGS sequence"/>
</dbReference>
<dbReference type="RefSeq" id="WP_126757267.1">
    <property type="nucleotide sequence ID" value="NZ_PIPQ01000002.1"/>
</dbReference>
<feature type="compositionally biased region" description="Basic and acidic residues" evidence="1">
    <location>
        <begin position="1"/>
        <end position="12"/>
    </location>
</feature>
<dbReference type="PIRSF" id="PIRSF020479">
    <property type="entry name" value="UCP020479_CheW"/>
    <property type="match status" value="1"/>
</dbReference>
<feature type="compositionally biased region" description="Pro residues" evidence="1">
    <location>
        <begin position="48"/>
        <end position="58"/>
    </location>
</feature>
<sequence>MSQHSTSDRAMREYLSALLEEEQPSQLDTLTRAPLERLLATPQEAPAEPAPAPVEPAPDPVGTALPYVKTALPDAEELKTDMDEFQQEPFQALFFRVAGLNLAVPLKSLGGIHNWETPKPLFGRPPWYLGIMPHRTEQLNVVDSARWVMPEKYTDELAANLDYQYLVMLGESHWGLACEELVTTTALHPNEVQWRTSAGKRPWLAGIVKDKMCALLNVNELIALLEQGLDNSVGS</sequence>
<name>A0A432X867_9GAMM</name>
<dbReference type="InterPro" id="IPR002545">
    <property type="entry name" value="CheW-lke_dom"/>
</dbReference>
<dbReference type="SMART" id="SM00260">
    <property type="entry name" value="CheW"/>
    <property type="match status" value="1"/>
</dbReference>
<dbReference type="Pfam" id="PF01584">
    <property type="entry name" value="CheW"/>
    <property type="match status" value="1"/>
</dbReference>
<dbReference type="GO" id="GO:0006935">
    <property type="term" value="P:chemotaxis"/>
    <property type="evidence" value="ECO:0007669"/>
    <property type="project" value="InterPro"/>
</dbReference>
<dbReference type="InterPro" id="IPR036061">
    <property type="entry name" value="CheW-like_dom_sf"/>
</dbReference>
<accession>A0A432X867</accession>
<dbReference type="AlphaFoldDB" id="A0A432X867"/>
<protein>
    <submittedName>
        <fullName evidence="3">Chemotaxis protein CheW</fullName>
    </submittedName>
</protein>
<proteinExistence type="predicted"/>
<feature type="domain" description="CheW-like" evidence="2">
    <location>
        <begin position="89"/>
        <end position="227"/>
    </location>
</feature>
<dbReference type="OrthoDB" id="5565759at2"/>
<dbReference type="SUPFAM" id="SSF50341">
    <property type="entry name" value="CheW-like"/>
    <property type="match status" value="1"/>
</dbReference>
<reference evidence="3 4" key="1">
    <citation type="journal article" date="2011" name="Front. Microbiol.">
        <title>Genomic signatures of strain selection and enhancement in Bacillus atrophaeus var. globigii, a historical biowarfare simulant.</title>
        <authorList>
            <person name="Gibbons H.S."/>
            <person name="Broomall S.M."/>
            <person name="McNew L.A."/>
            <person name="Daligault H."/>
            <person name="Chapman C."/>
            <person name="Bruce D."/>
            <person name="Karavis M."/>
            <person name="Krepps M."/>
            <person name="McGregor P.A."/>
            <person name="Hong C."/>
            <person name="Park K.H."/>
            <person name="Akmal A."/>
            <person name="Feldman A."/>
            <person name="Lin J.S."/>
            <person name="Chang W.E."/>
            <person name="Higgs B.W."/>
            <person name="Demirev P."/>
            <person name="Lindquist J."/>
            <person name="Liem A."/>
            <person name="Fochler E."/>
            <person name="Read T.D."/>
            <person name="Tapia R."/>
            <person name="Johnson S."/>
            <person name="Bishop-Lilly K.A."/>
            <person name="Detter C."/>
            <person name="Han C."/>
            <person name="Sozhamannan S."/>
            <person name="Rosenzweig C.N."/>
            <person name="Skowronski E.W."/>
        </authorList>
    </citation>
    <scope>NUCLEOTIDE SEQUENCE [LARGE SCALE GENOMIC DNA]</scope>
    <source>
        <strain evidence="3 4">AIT1</strain>
    </source>
</reference>
<organism evidence="3 4">
    <name type="scientific">Aliidiomarina taiwanensis</name>
    <dbReference type="NCBI Taxonomy" id="946228"/>
    <lineage>
        <taxon>Bacteria</taxon>
        <taxon>Pseudomonadati</taxon>
        <taxon>Pseudomonadota</taxon>
        <taxon>Gammaproteobacteria</taxon>
        <taxon>Alteromonadales</taxon>
        <taxon>Idiomarinaceae</taxon>
        <taxon>Aliidiomarina</taxon>
    </lineage>
</organism>